<dbReference type="Pfam" id="PF00205">
    <property type="entry name" value="TPP_enzyme_M"/>
    <property type="match status" value="1"/>
</dbReference>
<comment type="cofactor">
    <cofactor evidence="1">
        <name>thiamine diphosphate</name>
        <dbReference type="ChEBI" id="CHEBI:58937"/>
    </cofactor>
</comment>
<dbReference type="InterPro" id="IPR012000">
    <property type="entry name" value="Thiamin_PyroP_enz_cen_dom"/>
</dbReference>
<dbReference type="SUPFAM" id="SSF52518">
    <property type="entry name" value="Thiamin diphosphate-binding fold (THDP-binding)"/>
    <property type="match status" value="2"/>
</dbReference>
<evidence type="ECO:0000256" key="1">
    <source>
        <dbReference type="ARBA" id="ARBA00001964"/>
    </source>
</evidence>
<dbReference type="InterPro" id="IPR000399">
    <property type="entry name" value="TPP-bd_CS"/>
</dbReference>
<dbReference type="InterPro" id="IPR029035">
    <property type="entry name" value="DHS-like_NAD/FAD-binding_dom"/>
</dbReference>
<evidence type="ECO:0000256" key="3">
    <source>
        <dbReference type="ARBA" id="ARBA00023052"/>
    </source>
</evidence>
<evidence type="ECO:0000313" key="9">
    <source>
        <dbReference type="Proteomes" id="UP000820669"/>
    </source>
</evidence>
<comment type="similarity">
    <text evidence="2 4">Belongs to the TPP enzyme family.</text>
</comment>
<dbReference type="InterPro" id="IPR012001">
    <property type="entry name" value="Thiamin_PyroP_enz_TPP-bd_dom"/>
</dbReference>
<dbReference type="InterPro" id="IPR011766">
    <property type="entry name" value="TPP_enzyme_TPP-bd"/>
</dbReference>
<dbReference type="CDD" id="cd00568">
    <property type="entry name" value="TPP_enzymes"/>
    <property type="match status" value="1"/>
</dbReference>
<sequence>MSPGSHTSVSPAVGLADGLHAAGVRRLFGMPGGGPNLEMIGAAAERGIGFTLAHGETAACVMAGAYGLLTGTAGTALVTRGPGLTSATNGLAQATLDRSPLLLVSDCVPGGQRARIAHQRLDQLAVAAPVTLWNGTLGHHDPAATVAAAAALAAGPPSGAVHLDYDPGVPGDVPPPPAPPAAPDRAALQAATTLAAGRRRPVVVLGVEAVAHSAALRRVLAGSGIPVLTTYQATGVLDAQAPESAGLFTNAALERPLLERADLIVGVGLDPVEPVPAGWVYDAPTVLLTATEVDPAYFGSATVVDGPPAETLAAVLGACAPGWPGDAGQRHRRARLADLAAGSRDGAGLHPIDLVRAVHDSTGDVQLTVDAGAHMLATMPFWPVTRPHGILISNGLATMGYALPAAIGAALARPGEQVVCLVGDGGLGMTLMELETLARLALPVTVVVFDDTALSLIELKQRAGQGDAGAVRFTPVDFAAVAAAMGVPAAVADDAGGVRAALARAGDGPFLLDARIDPAGYRHIIEVSRG</sequence>
<dbReference type="Pfam" id="PF02776">
    <property type="entry name" value="TPP_enzyme_N"/>
    <property type="match status" value="1"/>
</dbReference>
<keyword evidence="3 4" id="KW-0786">Thiamine pyrophosphate</keyword>
<dbReference type="PANTHER" id="PTHR18968:SF13">
    <property type="entry name" value="ACETOLACTATE SYNTHASE CATALYTIC SUBUNIT, MITOCHONDRIAL"/>
    <property type="match status" value="1"/>
</dbReference>
<feature type="domain" description="Thiamine pyrophosphate enzyme N-terminal TPP-binding" evidence="7">
    <location>
        <begin position="15"/>
        <end position="125"/>
    </location>
</feature>
<proteinExistence type="inferred from homology"/>
<protein>
    <submittedName>
        <fullName evidence="8">Thiamine pyrophosphate-binding protein</fullName>
    </submittedName>
</protein>
<dbReference type="Proteomes" id="UP000820669">
    <property type="component" value="Unassembled WGS sequence"/>
</dbReference>
<dbReference type="SUPFAM" id="SSF52467">
    <property type="entry name" value="DHS-like NAD/FAD-binding domain"/>
    <property type="match status" value="1"/>
</dbReference>
<dbReference type="CDD" id="cd07035">
    <property type="entry name" value="TPP_PYR_POX_like"/>
    <property type="match status" value="1"/>
</dbReference>
<feature type="domain" description="Thiamine pyrophosphate enzyme central" evidence="5">
    <location>
        <begin position="189"/>
        <end position="270"/>
    </location>
</feature>
<reference evidence="8 9" key="1">
    <citation type="submission" date="2020-04" db="EMBL/GenBank/DDBJ databases">
        <authorList>
            <person name="Klaysubun C."/>
            <person name="Duangmal K."/>
            <person name="Lipun K."/>
        </authorList>
    </citation>
    <scope>NUCLEOTIDE SEQUENCE [LARGE SCALE GENOMIC DNA]</scope>
    <source>
        <strain evidence="8 9">K10HN5</strain>
    </source>
</reference>
<dbReference type="Gene3D" id="3.40.50.1220">
    <property type="entry name" value="TPP-binding domain"/>
    <property type="match status" value="1"/>
</dbReference>
<dbReference type="PROSITE" id="PS00187">
    <property type="entry name" value="TPP_ENZYMES"/>
    <property type="match status" value="1"/>
</dbReference>
<gene>
    <name evidence="8" type="ORF">HF526_03615</name>
</gene>
<keyword evidence="9" id="KW-1185">Reference proteome</keyword>
<evidence type="ECO:0000256" key="2">
    <source>
        <dbReference type="ARBA" id="ARBA00007812"/>
    </source>
</evidence>
<comment type="caution">
    <text evidence="8">The sequence shown here is derived from an EMBL/GenBank/DDBJ whole genome shotgun (WGS) entry which is preliminary data.</text>
</comment>
<evidence type="ECO:0000259" key="5">
    <source>
        <dbReference type="Pfam" id="PF00205"/>
    </source>
</evidence>
<name>A0ABX1S491_9PSEU</name>
<dbReference type="InterPro" id="IPR045229">
    <property type="entry name" value="TPP_enz"/>
</dbReference>
<accession>A0ABX1S491</accession>
<evidence type="ECO:0000259" key="7">
    <source>
        <dbReference type="Pfam" id="PF02776"/>
    </source>
</evidence>
<evidence type="ECO:0000256" key="4">
    <source>
        <dbReference type="RuleBase" id="RU362132"/>
    </source>
</evidence>
<evidence type="ECO:0000313" key="8">
    <source>
        <dbReference type="EMBL" id="NMH96411.1"/>
    </source>
</evidence>
<evidence type="ECO:0000259" key="6">
    <source>
        <dbReference type="Pfam" id="PF02775"/>
    </source>
</evidence>
<organism evidence="8 9">
    <name type="scientific">Pseudonocardia acidicola</name>
    <dbReference type="NCBI Taxonomy" id="2724939"/>
    <lineage>
        <taxon>Bacteria</taxon>
        <taxon>Bacillati</taxon>
        <taxon>Actinomycetota</taxon>
        <taxon>Actinomycetes</taxon>
        <taxon>Pseudonocardiales</taxon>
        <taxon>Pseudonocardiaceae</taxon>
        <taxon>Pseudonocardia</taxon>
    </lineage>
</organism>
<dbReference type="Gene3D" id="3.40.50.970">
    <property type="match status" value="2"/>
</dbReference>
<dbReference type="PANTHER" id="PTHR18968">
    <property type="entry name" value="THIAMINE PYROPHOSPHATE ENZYMES"/>
    <property type="match status" value="1"/>
</dbReference>
<dbReference type="Pfam" id="PF02775">
    <property type="entry name" value="TPP_enzyme_C"/>
    <property type="match status" value="1"/>
</dbReference>
<feature type="domain" description="Thiamine pyrophosphate enzyme TPP-binding" evidence="6">
    <location>
        <begin position="370"/>
        <end position="513"/>
    </location>
</feature>
<dbReference type="RefSeq" id="WP_169379774.1">
    <property type="nucleotide sequence ID" value="NZ_JAAXLA010000004.1"/>
</dbReference>
<dbReference type="InterPro" id="IPR029061">
    <property type="entry name" value="THDP-binding"/>
</dbReference>
<dbReference type="EMBL" id="JAAXLA010000004">
    <property type="protein sequence ID" value="NMH96411.1"/>
    <property type="molecule type" value="Genomic_DNA"/>
</dbReference>